<dbReference type="EMBL" id="NCKW01004910">
    <property type="protein sequence ID" value="POM74223.1"/>
    <property type="molecule type" value="Genomic_DNA"/>
</dbReference>
<evidence type="ECO:0000259" key="1">
    <source>
        <dbReference type="Pfam" id="PF05699"/>
    </source>
</evidence>
<evidence type="ECO:0000313" key="2">
    <source>
        <dbReference type="EMBL" id="POM74223.1"/>
    </source>
</evidence>
<dbReference type="Pfam" id="PF05699">
    <property type="entry name" value="Dimer_Tnp_hAT"/>
    <property type="match status" value="1"/>
</dbReference>
<organism evidence="2 3">
    <name type="scientific">Phytophthora palmivora</name>
    <dbReference type="NCBI Taxonomy" id="4796"/>
    <lineage>
        <taxon>Eukaryota</taxon>
        <taxon>Sar</taxon>
        <taxon>Stramenopiles</taxon>
        <taxon>Oomycota</taxon>
        <taxon>Peronosporomycetes</taxon>
        <taxon>Peronosporales</taxon>
        <taxon>Peronosporaceae</taxon>
        <taxon>Phytophthora</taxon>
    </lineage>
</organism>
<name>A0A2P4Y8T9_9STRA</name>
<comment type="caution">
    <text evidence="2">The sequence shown here is derived from an EMBL/GenBank/DDBJ whole genome shotgun (WGS) entry which is preliminary data.</text>
</comment>
<proteinExistence type="predicted"/>
<dbReference type="GO" id="GO:0046983">
    <property type="term" value="F:protein dimerization activity"/>
    <property type="evidence" value="ECO:0007669"/>
    <property type="project" value="InterPro"/>
</dbReference>
<dbReference type="AlphaFoldDB" id="A0A2P4Y8T9"/>
<feature type="domain" description="HAT C-terminal dimerisation" evidence="1">
    <location>
        <begin position="47"/>
        <end position="105"/>
    </location>
</feature>
<evidence type="ECO:0000313" key="3">
    <source>
        <dbReference type="Proteomes" id="UP000237271"/>
    </source>
</evidence>
<reference evidence="2 3" key="1">
    <citation type="journal article" date="2017" name="Genome Biol. Evol.">
        <title>Phytophthora megakarya and P. palmivora, closely related causal agents of cacao black pod rot, underwent increases in genome sizes and gene numbers by different mechanisms.</title>
        <authorList>
            <person name="Ali S.S."/>
            <person name="Shao J."/>
            <person name="Lary D.J."/>
            <person name="Kronmiller B."/>
            <person name="Shen D."/>
            <person name="Strem M.D."/>
            <person name="Amoako-Attah I."/>
            <person name="Akrofi A.Y."/>
            <person name="Begoude B.A."/>
            <person name="Ten Hoopen G.M."/>
            <person name="Coulibaly K."/>
            <person name="Kebe B.I."/>
            <person name="Melnick R.L."/>
            <person name="Guiltinan M.J."/>
            <person name="Tyler B.M."/>
            <person name="Meinhardt L.W."/>
            <person name="Bailey B.A."/>
        </authorList>
    </citation>
    <scope>NUCLEOTIDE SEQUENCE [LARGE SCALE GENOMIC DNA]</scope>
    <source>
        <strain evidence="3">sbr112.9</strain>
    </source>
</reference>
<dbReference type="InterPro" id="IPR008906">
    <property type="entry name" value="HATC_C_dom"/>
</dbReference>
<dbReference type="OrthoDB" id="1607513at2759"/>
<sequence length="108" mass="12162">MWTHFIAKKEKLSWLTDVFSGGIAEFDEEESIAADEKLKDKCESQITLYLGDAQVIPVKTNPLEWWTKERRGKYSIIAALARKWLGCIATSVPSERAFSHSGNGITSK</sequence>
<dbReference type="InterPro" id="IPR012337">
    <property type="entry name" value="RNaseH-like_sf"/>
</dbReference>
<accession>A0A2P4Y8T9</accession>
<dbReference type="Proteomes" id="UP000237271">
    <property type="component" value="Unassembled WGS sequence"/>
</dbReference>
<dbReference type="SUPFAM" id="SSF53098">
    <property type="entry name" value="Ribonuclease H-like"/>
    <property type="match status" value="1"/>
</dbReference>
<gene>
    <name evidence="2" type="ORF">PHPALM_8858</name>
</gene>
<protein>
    <recommendedName>
        <fullName evidence="1">HAT C-terminal dimerisation domain-containing protein</fullName>
    </recommendedName>
</protein>
<keyword evidence="3" id="KW-1185">Reference proteome</keyword>